<dbReference type="Pfam" id="PF12770">
    <property type="entry name" value="CHAT"/>
    <property type="match status" value="1"/>
</dbReference>
<dbReference type="SMART" id="SM00028">
    <property type="entry name" value="TPR"/>
    <property type="match status" value="3"/>
</dbReference>
<name>A0ABP8N3R5_9BACT</name>
<dbReference type="Proteomes" id="UP001500840">
    <property type="component" value="Unassembled WGS sequence"/>
</dbReference>
<dbReference type="InterPro" id="IPR024983">
    <property type="entry name" value="CHAT_dom"/>
</dbReference>
<feature type="coiled-coil region" evidence="2">
    <location>
        <begin position="601"/>
        <end position="628"/>
    </location>
</feature>
<evidence type="ECO:0000256" key="1">
    <source>
        <dbReference type="PROSITE-ProRule" id="PRU00339"/>
    </source>
</evidence>
<dbReference type="InterPro" id="IPR019734">
    <property type="entry name" value="TPR_rpt"/>
</dbReference>
<proteinExistence type="predicted"/>
<dbReference type="RefSeq" id="WP_345325252.1">
    <property type="nucleotide sequence ID" value="NZ_BAABGA010000050.1"/>
</dbReference>
<dbReference type="PROSITE" id="PS50005">
    <property type="entry name" value="TPR"/>
    <property type="match status" value="1"/>
</dbReference>
<feature type="repeat" description="TPR" evidence="1">
    <location>
        <begin position="383"/>
        <end position="416"/>
    </location>
</feature>
<dbReference type="InterPro" id="IPR011990">
    <property type="entry name" value="TPR-like_helical_dom_sf"/>
</dbReference>
<evidence type="ECO:0000313" key="5">
    <source>
        <dbReference type="Proteomes" id="UP001500840"/>
    </source>
</evidence>
<keyword evidence="1" id="KW-0802">TPR repeat</keyword>
<dbReference type="PANTHER" id="PTHR10098">
    <property type="entry name" value="RAPSYN-RELATED"/>
    <property type="match status" value="1"/>
</dbReference>
<sequence length="1030" mass="114110">MSLPCHLLSLIAPRSLRKFAERITTLLLALTFCSSLNAEVPTDRLTELRDQAMQSLSANDREAAAKATEQILELCKVSEDVAVDDPERIRYLIIAAQIDFDAGQPDRAIQTLSDAARDAAPGSAGRVTSMAYLVRIDAIKQQINLQRAVETLAESIGLTDEQRALYDEVQSLVIDALAFSQLANLEPKNSVQQNFTLLQERLAEVEQTMTSAEIPVGVTRLVRLALAEYCMRVGMDDSLETVLRELRSVIDDDQVAAQWRAKYWSLVVTLRLKRRQLAEAYDAAREFSRQAKRTGRPDLPMIANDMLALVALQMGDYREARKLLESSRAFQQQNPDLRSATDWRINLAKAIEGDRDFIIARNELIDAQKTLQTNKNIDPLRAANVANNLGINYYLTGDFDKAAELTQSAKQIYQANVDPADLKIGESSINLGWIAMAQENLPQAAEHFSEAAKHFKTHYSVHHPRYSEAIACQARVACLQGDLAAASQWVIQAEDLAYQGVCQALAKSPSARDRLALIQEARVHPESVAWPGTLDTFLELAPQLQIPDADQYNVVLRWKGLADRYDQAFKESTDAGIMQREQALMQQLHQAYFRRVSLLRRRGLLKEIADLEDQLQEIRRSVSHKKVQPRDQQPTVDTIALQLSKDELMLDILQTRVFVTPTRGGWIGAGSYYVAFVMDHRGRVKRVSFGDAKNIDAAIVRWRKTIIEQLPDRDVAAGTVARLVQQPLLDCEMPFSKLRVRGDSMFYLVPWAALPAVNRDGYWIEQVAIELASDVERANITAEAHQDANKSLLVAGGIDYGPLTRQWPALPGSLTEAKQVEALFHQQFPSARVMRLSDTKATEAALASAMVGQEFIHLATHGFFRRENTADAFAISGATTLLSTGLIVAPATTEDGKTASEEDQYMTAAEIRQLNLSRTSLVMLSACESGLGQAQAGQGMAGMFSSFHAAGAENVIGTLWPVDDAATVAFVERFYDHLWRQGKSVTEAIRGAQIDMLSSADSGLRSHPYAWAAFVCSSRGRNSGIAAIGK</sequence>
<keyword evidence="5" id="KW-1185">Reference proteome</keyword>
<evidence type="ECO:0000259" key="3">
    <source>
        <dbReference type="Pfam" id="PF12770"/>
    </source>
</evidence>
<evidence type="ECO:0000256" key="2">
    <source>
        <dbReference type="SAM" id="Coils"/>
    </source>
</evidence>
<dbReference type="EMBL" id="BAABGA010000050">
    <property type="protein sequence ID" value="GAA4460800.1"/>
    <property type="molecule type" value="Genomic_DNA"/>
</dbReference>
<evidence type="ECO:0000313" key="4">
    <source>
        <dbReference type="EMBL" id="GAA4460800.1"/>
    </source>
</evidence>
<protein>
    <recommendedName>
        <fullName evidence="3">CHAT domain-containing protein</fullName>
    </recommendedName>
</protein>
<gene>
    <name evidence="4" type="ORF">GCM10023156_42260</name>
</gene>
<dbReference type="Gene3D" id="1.25.40.10">
    <property type="entry name" value="Tetratricopeptide repeat domain"/>
    <property type="match status" value="1"/>
</dbReference>
<accession>A0ABP8N3R5</accession>
<feature type="domain" description="CHAT" evidence="3">
    <location>
        <begin position="720"/>
        <end position="1017"/>
    </location>
</feature>
<keyword evidence="2" id="KW-0175">Coiled coil</keyword>
<organism evidence="4 5">
    <name type="scientific">Novipirellula rosea</name>
    <dbReference type="NCBI Taxonomy" id="1031540"/>
    <lineage>
        <taxon>Bacteria</taxon>
        <taxon>Pseudomonadati</taxon>
        <taxon>Planctomycetota</taxon>
        <taxon>Planctomycetia</taxon>
        <taxon>Pirellulales</taxon>
        <taxon>Pirellulaceae</taxon>
        <taxon>Novipirellula</taxon>
    </lineage>
</organism>
<dbReference type="Pfam" id="PF13424">
    <property type="entry name" value="TPR_12"/>
    <property type="match status" value="1"/>
</dbReference>
<dbReference type="SUPFAM" id="SSF48452">
    <property type="entry name" value="TPR-like"/>
    <property type="match status" value="1"/>
</dbReference>
<comment type="caution">
    <text evidence="4">The sequence shown here is derived from an EMBL/GenBank/DDBJ whole genome shotgun (WGS) entry which is preliminary data.</text>
</comment>
<reference evidence="5" key="1">
    <citation type="journal article" date="2019" name="Int. J. Syst. Evol. Microbiol.">
        <title>The Global Catalogue of Microorganisms (GCM) 10K type strain sequencing project: providing services to taxonomists for standard genome sequencing and annotation.</title>
        <authorList>
            <consortium name="The Broad Institute Genomics Platform"/>
            <consortium name="The Broad Institute Genome Sequencing Center for Infectious Disease"/>
            <person name="Wu L."/>
            <person name="Ma J."/>
        </authorList>
    </citation>
    <scope>NUCLEOTIDE SEQUENCE [LARGE SCALE GENOMIC DNA]</scope>
    <source>
        <strain evidence="5">JCM 17759</strain>
    </source>
</reference>